<evidence type="ECO:0000313" key="3">
    <source>
        <dbReference type="EMBL" id="SFP12837.1"/>
    </source>
</evidence>
<reference evidence="4" key="1">
    <citation type="submission" date="2016-10" db="EMBL/GenBank/DDBJ databases">
        <authorList>
            <person name="Varghese N."/>
            <person name="Submissions S."/>
        </authorList>
    </citation>
    <scope>NUCLEOTIDE SEQUENCE [LARGE SCALE GENOMIC DNA]</scope>
    <source>
        <strain evidence="4">DSM 17834</strain>
    </source>
</reference>
<protein>
    <submittedName>
        <fullName evidence="3">Uncharacterized protein</fullName>
    </submittedName>
</protein>
<dbReference type="EMBL" id="FOWX01000005">
    <property type="protein sequence ID" value="SFP12837.1"/>
    <property type="molecule type" value="Genomic_DNA"/>
</dbReference>
<dbReference type="PROSITE" id="PS51257">
    <property type="entry name" value="PROKAR_LIPOPROTEIN"/>
    <property type="match status" value="1"/>
</dbReference>
<keyword evidence="1" id="KW-1133">Transmembrane helix</keyword>
<dbReference type="AlphaFoldDB" id="A0A1I5MU05"/>
<keyword evidence="4" id="KW-1185">Reference proteome</keyword>
<gene>
    <name evidence="3" type="ORF">SAMN05216190_105102</name>
</gene>
<dbReference type="RefSeq" id="WP_090498546.1">
    <property type="nucleotide sequence ID" value="NZ_FOWX01000005.1"/>
</dbReference>
<dbReference type="OrthoDB" id="9886114at2"/>
<dbReference type="STRING" id="289003.SAMN05216190_105102"/>
<proteinExistence type="predicted"/>
<feature type="signal peptide" evidence="2">
    <location>
        <begin position="1"/>
        <end position="34"/>
    </location>
</feature>
<keyword evidence="1" id="KW-0812">Transmembrane</keyword>
<evidence type="ECO:0000256" key="2">
    <source>
        <dbReference type="SAM" id="SignalP"/>
    </source>
</evidence>
<evidence type="ECO:0000256" key="1">
    <source>
        <dbReference type="SAM" id="Phobius"/>
    </source>
</evidence>
<name>A0A1I5MU05_9PSED</name>
<evidence type="ECO:0000313" key="4">
    <source>
        <dbReference type="Proteomes" id="UP000198784"/>
    </source>
</evidence>
<feature type="transmembrane region" description="Helical" evidence="1">
    <location>
        <begin position="80"/>
        <end position="102"/>
    </location>
</feature>
<organism evidence="3 4">
    <name type="scientific">Pseudomonas borbori</name>
    <dbReference type="NCBI Taxonomy" id="289003"/>
    <lineage>
        <taxon>Bacteria</taxon>
        <taxon>Pseudomonadati</taxon>
        <taxon>Pseudomonadota</taxon>
        <taxon>Gammaproteobacteria</taxon>
        <taxon>Pseudomonadales</taxon>
        <taxon>Pseudomonadaceae</taxon>
        <taxon>Pseudomonas</taxon>
    </lineage>
</organism>
<dbReference type="Proteomes" id="UP000198784">
    <property type="component" value="Unassembled WGS sequence"/>
</dbReference>
<feature type="chain" id="PRO_5011762525" evidence="2">
    <location>
        <begin position="35"/>
        <end position="131"/>
    </location>
</feature>
<keyword evidence="2" id="KW-0732">Signal</keyword>
<sequence length="131" mass="14199">MIQAMRSRHTGLARNLLALWFVLFFACSFTHVQAATSDMMDEASASLASPLHGDHAHTRHDPSAADSCSTLQNAPLNQQLLTLLALTALLGLAGSLGLLTGLQRRTSSLRAPLFSPGLPTPIRKQLHRYNE</sequence>
<keyword evidence="1" id="KW-0472">Membrane</keyword>
<accession>A0A1I5MU05</accession>